<dbReference type="PANTHER" id="PTHR23161:SF2">
    <property type="entry name" value="PROTEIN CIP2A"/>
    <property type="match status" value="1"/>
</dbReference>
<gene>
    <name evidence="3" type="primary">LOC104943892</name>
</gene>
<dbReference type="GeneID" id="104943892"/>
<dbReference type="AlphaFoldDB" id="A0A6I9N089"/>
<dbReference type="KEGG" id="ncc:104943892"/>
<dbReference type="PANTHER" id="PTHR23161">
    <property type="entry name" value="PROTEIN CIP2A"/>
    <property type="match status" value="1"/>
</dbReference>
<keyword evidence="1" id="KW-0175">Coiled coil</keyword>
<evidence type="ECO:0000313" key="3">
    <source>
        <dbReference type="RefSeq" id="XP_010767661.1"/>
    </source>
</evidence>
<dbReference type="RefSeq" id="XP_010767661.1">
    <property type="nucleotide sequence ID" value="XM_010769359.1"/>
</dbReference>
<accession>A0A6I9N089</accession>
<reference evidence="3" key="1">
    <citation type="submission" date="2025-08" db="UniProtKB">
        <authorList>
            <consortium name="RefSeq"/>
        </authorList>
    </citation>
    <scope>IDENTIFICATION</scope>
    <source>
        <tissue evidence="3">Muscle</tissue>
    </source>
</reference>
<keyword evidence="2" id="KW-1185">Reference proteome</keyword>
<evidence type="ECO:0000313" key="2">
    <source>
        <dbReference type="Proteomes" id="UP000504611"/>
    </source>
</evidence>
<protein>
    <submittedName>
        <fullName evidence="3">Protein CIP2A homolog</fullName>
    </submittedName>
</protein>
<sequence>FISNAECRFLSGLRGALRAEEEKMKEKDQERRDLEETVDVLRKELNKTEQARKDASIKASSLEMQKSTLATKLKQKEDELNKHSSMIAMIHSLSGAKQKNDVNLSL</sequence>
<dbReference type="OrthoDB" id="73401at2759"/>
<evidence type="ECO:0000256" key="1">
    <source>
        <dbReference type="SAM" id="Coils"/>
    </source>
</evidence>
<proteinExistence type="predicted"/>
<feature type="non-terminal residue" evidence="3">
    <location>
        <position position="1"/>
    </location>
</feature>
<dbReference type="Proteomes" id="UP000504611">
    <property type="component" value="Unplaced"/>
</dbReference>
<feature type="coiled-coil region" evidence="1">
    <location>
        <begin position="10"/>
        <end position="79"/>
    </location>
</feature>
<name>A0A6I9N089_9TELE</name>
<dbReference type="InterPro" id="IPR042510">
    <property type="entry name" value="CIP2A"/>
</dbReference>
<organism evidence="2 3">
    <name type="scientific">Notothenia coriiceps</name>
    <name type="common">black rockcod</name>
    <dbReference type="NCBI Taxonomy" id="8208"/>
    <lineage>
        <taxon>Eukaryota</taxon>
        <taxon>Metazoa</taxon>
        <taxon>Chordata</taxon>
        <taxon>Craniata</taxon>
        <taxon>Vertebrata</taxon>
        <taxon>Euteleostomi</taxon>
        <taxon>Actinopterygii</taxon>
        <taxon>Neopterygii</taxon>
        <taxon>Teleostei</taxon>
        <taxon>Neoteleostei</taxon>
        <taxon>Acanthomorphata</taxon>
        <taxon>Eupercaria</taxon>
        <taxon>Perciformes</taxon>
        <taxon>Notothenioidei</taxon>
        <taxon>Nototheniidae</taxon>
        <taxon>Notothenia</taxon>
    </lineage>
</organism>